<evidence type="ECO:0000313" key="3">
    <source>
        <dbReference type="Proteomes" id="UP001470230"/>
    </source>
</evidence>
<protein>
    <submittedName>
        <fullName evidence="2">Uncharacterized protein</fullName>
    </submittedName>
</protein>
<dbReference type="EMBL" id="JAPFFF010000016">
    <property type="protein sequence ID" value="KAK8864882.1"/>
    <property type="molecule type" value="Genomic_DNA"/>
</dbReference>
<feature type="region of interest" description="Disordered" evidence="1">
    <location>
        <begin position="1"/>
        <end position="54"/>
    </location>
</feature>
<organism evidence="2 3">
    <name type="scientific">Tritrichomonas musculus</name>
    <dbReference type="NCBI Taxonomy" id="1915356"/>
    <lineage>
        <taxon>Eukaryota</taxon>
        <taxon>Metamonada</taxon>
        <taxon>Parabasalia</taxon>
        <taxon>Tritrichomonadida</taxon>
        <taxon>Tritrichomonadidae</taxon>
        <taxon>Tritrichomonas</taxon>
    </lineage>
</organism>
<accession>A0ABR2IKT8</accession>
<gene>
    <name evidence="2" type="ORF">M9Y10_010409</name>
</gene>
<evidence type="ECO:0000313" key="2">
    <source>
        <dbReference type="EMBL" id="KAK8864882.1"/>
    </source>
</evidence>
<dbReference type="Proteomes" id="UP001470230">
    <property type="component" value="Unassembled WGS sequence"/>
</dbReference>
<reference evidence="2 3" key="1">
    <citation type="submission" date="2024-04" db="EMBL/GenBank/DDBJ databases">
        <title>Tritrichomonas musculus Genome.</title>
        <authorList>
            <person name="Alves-Ferreira E."/>
            <person name="Grigg M."/>
            <person name="Lorenzi H."/>
            <person name="Galac M."/>
        </authorList>
    </citation>
    <scope>NUCLEOTIDE SEQUENCE [LARGE SCALE GENOMIC DNA]</scope>
    <source>
        <strain evidence="2 3">EAF2021</strain>
    </source>
</reference>
<feature type="region of interest" description="Disordered" evidence="1">
    <location>
        <begin position="112"/>
        <end position="135"/>
    </location>
</feature>
<evidence type="ECO:0000256" key="1">
    <source>
        <dbReference type="SAM" id="MobiDB-lite"/>
    </source>
</evidence>
<feature type="compositionally biased region" description="Basic and acidic residues" evidence="1">
    <location>
        <begin position="112"/>
        <end position="125"/>
    </location>
</feature>
<feature type="compositionally biased region" description="Low complexity" evidence="1">
    <location>
        <begin position="29"/>
        <end position="54"/>
    </location>
</feature>
<keyword evidence="3" id="KW-1185">Reference proteome</keyword>
<name>A0ABR2IKT8_9EUKA</name>
<comment type="caution">
    <text evidence="2">The sequence shown here is derived from an EMBL/GenBank/DDBJ whole genome shotgun (WGS) entry which is preliminary data.</text>
</comment>
<sequence length="182" mass="21189">MPPKRSTDSNQNTKKKPKPNASSRQNPIQKSNQKPKLNNNPKPKNTKSNQTNSSINQDDEISMLQSLVVNLNKQVDSQNQYFSQIQKENEIIRQRLQSLRQKVKQYIGSKPNKIENNEKDKEIDGKNTTNNSPKYHGYTNRKDLINEIEIAYDINKEDINTNNFYTTKSPPFNNHRYTNPKI</sequence>
<proteinExistence type="predicted"/>